<feature type="domain" description="Inositol polyphosphate-related phosphatase" evidence="5">
    <location>
        <begin position="11"/>
        <end position="401"/>
    </location>
</feature>
<comment type="similarity">
    <text evidence="3">Belongs to the inositol 1,4,5-trisphosphate 5-phosphatase type I family.</text>
</comment>
<keyword evidence="2" id="KW-0378">Hydrolase</keyword>
<dbReference type="PANTHER" id="PTHR12997:SF2">
    <property type="entry name" value="INOSITOL POLYPHOSPHATE-5-PHOSPHATASE A"/>
    <property type="match status" value="1"/>
</dbReference>
<dbReference type="GeneID" id="106179883"/>
<evidence type="ECO:0000256" key="4">
    <source>
        <dbReference type="SAM" id="MobiDB-lite"/>
    </source>
</evidence>
<dbReference type="RefSeq" id="XP_023929970.1">
    <property type="nucleotide sequence ID" value="XM_024074202.1"/>
</dbReference>
<evidence type="ECO:0000256" key="3">
    <source>
        <dbReference type="ARBA" id="ARBA00023599"/>
    </source>
</evidence>
<evidence type="ECO:0000256" key="2">
    <source>
        <dbReference type="ARBA" id="ARBA00022801"/>
    </source>
</evidence>
<feature type="compositionally biased region" description="Acidic residues" evidence="4">
    <location>
        <begin position="508"/>
        <end position="534"/>
    </location>
</feature>
<dbReference type="SUPFAM" id="SSF56219">
    <property type="entry name" value="DNase I-like"/>
    <property type="match status" value="1"/>
</dbReference>
<dbReference type="GO" id="GO:0004445">
    <property type="term" value="F:inositol-polyphosphate 5-phosphatase activity"/>
    <property type="evidence" value="ECO:0007669"/>
    <property type="project" value="UniProtKB-EC"/>
</dbReference>
<dbReference type="EC" id="3.1.3.56" evidence="1"/>
<name>A0A2R2MIC4_LINAN</name>
<protein>
    <recommendedName>
        <fullName evidence="1">inositol-polyphosphate 5-phosphatase</fullName>
        <ecNumber evidence="1">3.1.3.56</ecNumber>
    </recommendedName>
</protein>
<accession>A0A2R2MIC4</accession>
<gene>
    <name evidence="7" type="primary">LOC106179883</name>
</gene>
<sequence length="604" mass="69716">MAPLLEHTTDLTSKVMLITANVGSIFEDPERMLKMWLNEFVATVTKLQPMFLAIHMQEVGGKNYEESMQYVNHFIKTMLASEDLECYDKARVFLDEDFTAVDKFTALGSLYFAHVSMTAVEVFDFQAKKFVPFVGREVLSGNIESVPIKEKAKFPQNYFPECRWSRKGFIRTRWNICGSIFDLINIHLFHDANNIEAMLQSPSTYCEHRQRALQHTFERIENDEYEKVPFFLFGDFNFRLDTYYFMKDLTKNLVAVESRSKKNNELVKLTYKEADNDQKIVLVVEKKGFDHLRMKEIFYDNNGLSLLPYDKEIEPFRDRVYEHDINFPPSYPFSESLDDGVNYMKTRCPGWCDRIFVSYSAKSIIDDSSGPPLYLCIGKEVCMGDHKPIYLYFNLKHNAGKMPELVPEPQPSPHIPLRKILSINGEEVEPEKLDEINIHDYATFEKEQTLHPITRQSFKRKGDSEGMNGRSFHDIARDVMKEAGVLSYWKTHPGYSSVRRNRHHSSSSEDELSESQLEEEDSLTEVELDLEDDHSEEKTRDDGGGVGQSQIASGVAEAASHKAVRLKATDCYPQIKITQVNTTKYLHIRTSKDASVQVFRETSV</sequence>
<evidence type="ECO:0000313" key="7">
    <source>
        <dbReference type="RefSeq" id="XP_023929970.1"/>
    </source>
</evidence>
<dbReference type="SMART" id="SM00128">
    <property type="entry name" value="IPPc"/>
    <property type="match status" value="1"/>
</dbReference>
<evidence type="ECO:0000313" key="6">
    <source>
        <dbReference type="Proteomes" id="UP000085678"/>
    </source>
</evidence>
<dbReference type="InterPro" id="IPR039737">
    <property type="entry name" value="INPP5A"/>
</dbReference>
<evidence type="ECO:0000256" key="1">
    <source>
        <dbReference type="ARBA" id="ARBA00012997"/>
    </source>
</evidence>
<dbReference type="OrthoDB" id="5780965at2759"/>
<proteinExistence type="inferred from homology"/>
<reference evidence="7" key="2">
    <citation type="submission" date="2025-08" db="UniProtKB">
        <authorList>
            <consortium name="RefSeq"/>
        </authorList>
    </citation>
    <scope>IDENTIFICATION</scope>
</reference>
<evidence type="ECO:0000259" key="5">
    <source>
        <dbReference type="SMART" id="SM00128"/>
    </source>
</evidence>
<dbReference type="InterPro" id="IPR036691">
    <property type="entry name" value="Endo/exonu/phosph_ase_sf"/>
</dbReference>
<dbReference type="Pfam" id="PF22669">
    <property type="entry name" value="Exo_endo_phos2"/>
    <property type="match status" value="1"/>
</dbReference>
<dbReference type="Gene3D" id="3.60.10.10">
    <property type="entry name" value="Endonuclease/exonuclease/phosphatase"/>
    <property type="match status" value="1"/>
</dbReference>
<dbReference type="InterPro" id="IPR000300">
    <property type="entry name" value="IPPc"/>
</dbReference>
<reference evidence="7" key="1">
    <citation type="journal article" date="2015" name="Nat. Commun.">
        <title>The Lingula genome provides insights into brachiopod evolution and the origin of phosphate biomineralization.</title>
        <authorList>
            <person name="Luo Y.J."/>
            <person name="Takeuchi T."/>
            <person name="Koyanagi R."/>
            <person name="Yamada L."/>
            <person name="Kanda M."/>
            <person name="Khalturina M."/>
            <person name="Fujie M."/>
            <person name="Yamasaki S.I."/>
            <person name="Endo K."/>
            <person name="Satoh N."/>
        </authorList>
    </citation>
    <scope>NUCLEOTIDE SEQUENCE</scope>
</reference>
<dbReference type="Proteomes" id="UP000085678">
    <property type="component" value="Unplaced"/>
</dbReference>
<dbReference type="PANTHER" id="PTHR12997">
    <property type="entry name" value="TYPE I INOSITOL-1,4,5-TRISPHOSPHATE 5-PHOSPHATASE"/>
    <property type="match status" value="1"/>
</dbReference>
<dbReference type="AlphaFoldDB" id="A0A2R2MIC4"/>
<dbReference type="GO" id="GO:0046856">
    <property type="term" value="P:phosphatidylinositol dephosphorylation"/>
    <property type="evidence" value="ECO:0007669"/>
    <property type="project" value="InterPro"/>
</dbReference>
<feature type="region of interest" description="Disordered" evidence="4">
    <location>
        <begin position="496"/>
        <end position="549"/>
    </location>
</feature>
<keyword evidence="6" id="KW-1185">Reference proteome</keyword>
<organism evidence="6 7">
    <name type="scientific">Lingula anatina</name>
    <name type="common">Brachiopod</name>
    <name type="synonym">Lingula unguis</name>
    <dbReference type="NCBI Taxonomy" id="7574"/>
    <lineage>
        <taxon>Eukaryota</taxon>
        <taxon>Metazoa</taxon>
        <taxon>Spiralia</taxon>
        <taxon>Lophotrochozoa</taxon>
        <taxon>Brachiopoda</taxon>
        <taxon>Linguliformea</taxon>
        <taxon>Lingulata</taxon>
        <taxon>Lingulida</taxon>
        <taxon>Linguloidea</taxon>
        <taxon>Lingulidae</taxon>
        <taxon>Lingula</taxon>
    </lineage>
</organism>